<evidence type="ECO:0000256" key="1">
    <source>
        <dbReference type="SAM" id="MobiDB-lite"/>
    </source>
</evidence>
<proteinExistence type="predicted"/>
<organism evidence="2 3">
    <name type="scientific">Haloferax sulfurifontis</name>
    <dbReference type="NCBI Taxonomy" id="255616"/>
    <lineage>
        <taxon>Archaea</taxon>
        <taxon>Methanobacteriati</taxon>
        <taxon>Methanobacteriota</taxon>
        <taxon>Stenosarchaea group</taxon>
        <taxon>Halobacteria</taxon>
        <taxon>Halobacteriales</taxon>
        <taxon>Haloferacaceae</taxon>
        <taxon>Haloferax</taxon>
    </lineage>
</organism>
<protein>
    <submittedName>
        <fullName evidence="2">Uncharacterized protein</fullName>
    </submittedName>
</protein>
<dbReference type="InterPro" id="IPR055537">
    <property type="entry name" value="DUF7113"/>
</dbReference>
<dbReference type="AlphaFoldDB" id="A0A830E241"/>
<accession>A0A830E241</accession>
<reference evidence="2" key="1">
    <citation type="journal article" date="2014" name="Int. J. Syst. Evol. Microbiol.">
        <title>Complete genome sequence of Corynebacterium casei LMG S-19264T (=DSM 44701T), isolated from a smear-ripened cheese.</title>
        <authorList>
            <consortium name="US DOE Joint Genome Institute (JGI-PGF)"/>
            <person name="Walter F."/>
            <person name="Albersmeier A."/>
            <person name="Kalinowski J."/>
            <person name="Ruckert C."/>
        </authorList>
    </citation>
    <scope>NUCLEOTIDE SEQUENCE</scope>
    <source>
        <strain evidence="2">CCM 7217</strain>
    </source>
</reference>
<gene>
    <name evidence="2" type="ORF">GCM10007209_05260</name>
</gene>
<dbReference type="EMBL" id="BMCI01000001">
    <property type="protein sequence ID" value="GGC46561.1"/>
    <property type="molecule type" value="Genomic_DNA"/>
</dbReference>
<evidence type="ECO:0000313" key="2">
    <source>
        <dbReference type="EMBL" id="GGC46561.1"/>
    </source>
</evidence>
<evidence type="ECO:0000313" key="3">
    <source>
        <dbReference type="Proteomes" id="UP000646833"/>
    </source>
</evidence>
<name>A0A830E241_9EURY</name>
<feature type="region of interest" description="Disordered" evidence="1">
    <location>
        <begin position="102"/>
        <end position="140"/>
    </location>
</feature>
<dbReference type="Pfam" id="PF23425">
    <property type="entry name" value="DUF7113"/>
    <property type="match status" value="1"/>
</dbReference>
<comment type="caution">
    <text evidence="2">The sequence shown here is derived from an EMBL/GenBank/DDBJ whole genome shotgun (WGS) entry which is preliminary data.</text>
</comment>
<dbReference type="Proteomes" id="UP000646833">
    <property type="component" value="Unassembled WGS sequence"/>
</dbReference>
<dbReference type="RefSeq" id="WP_007274520.1">
    <property type="nucleotide sequence ID" value="NZ_BMCI01000001.1"/>
</dbReference>
<sequence>MLLVRGHGGGTALTGTIFERGEQAPTYRGAPNEDAPYVWVCDEFYEVESGGSETEIDGRTIRVAFDTPLPRGFDTREQALSAAKEHVRTQFARVGVPADDVRVEVVRPEEEGTPEDEQSDAAGRSADEGSPEGDASDASR</sequence>
<feature type="compositionally biased region" description="Acidic residues" evidence="1">
    <location>
        <begin position="129"/>
        <end position="140"/>
    </location>
</feature>
<reference evidence="2" key="2">
    <citation type="submission" date="2020-09" db="EMBL/GenBank/DDBJ databases">
        <authorList>
            <person name="Sun Q."/>
            <person name="Sedlacek I."/>
        </authorList>
    </citation>
    <scope>NUCLEOTIDE SEQUENCE</scope>
    <source>
        <strain evidence="2">CCM 7217</strain>
    </source>
</reference>